<feature type="domain" description="Thioesterase" evidence="2">
    <location>
        <begin position="17"/>
        <end position="234"/>
    </location>
</feature>
<dbReference type="Pfam" id="PF00975">
    <property type="entry name" value="Thioesterase"/>
    <property type="match status" value="1"/>
</dbReference>
<dbReference type="InterPro" id="IPR001031">
    <property type="entry name" value="Thioesterase"/>
</dbReference>
<organism evidence="3 4">
    <name type="scientific">Sphaerimonospora cavernae</name>
    <dbReference type="NCBI Taxonomy" id="1740611"/>
    <lineage>
        <taxon>Bacteria</taxon>
        <taxon>Bacillati</taxon>
        <taxon>Actinomycetota</taxon>
        <taxon>Actinomycetes</taxon>
        <taxon>Streptosporangiales</taxon>
        <taxon>Streptosporangiaceae</taxon>
        <taxon>Sphaerimonospora</taxon>
    </lineage>
</organism>
<dbReference type="SUPFAM" id="SSF53474">
    <property type="entry name" value="alpha/beta-Hydrolases"/>
    <property type="match status" value="1"/>
</dbReference>
<evidence type="ECO:0000259" key="2">
    <source>
        <dbReference type="Pfam" id="PF00975"/>
    </source>
</evidence>
<evidence type="ECO:0000313" key="3">
    <source>
        <dbReference type="EMBL" id="MFC0861428.1"/>
    </source>
</evidence>
<comment type="similarity">
    <text evidence="1">Belongs to the thioesterase family.</text>
</comment>
<reference evidence="3 4" key="1">
    <citation type="submission" date="2024-09" db="EMBL/GenBank/DDBJ databases">
        <authorList>
            <person name="Sun Q."/>
            <person name="Mori K."/>
        </authorList>
    </citation>
    <scope>NUCLEOTIDE SEQUENCE [LARGE SCALE GENOMIC DNA]</scope>
    <source>
        <strain evidence="3 4">TBRC 1851</strain>
    </source>
</reference>
<proteinExistence type="inferred from homology"/>
<dbReference type="RefSeq" id="WP_394299673.1">
    <property type="nucleotide sequence ID" value="NZ_JBHMQT010000004.1"/>
</dbReference>
<protein>
    <submittedName>
        <fullName evidence="3">Thioesterase II family protein</fullName>
    </submittedName>
</protein>
<dbReference type="PANTHER" id="PTHR11487:SF0">
    <property type="entry name" value="S-ACYL FATTY ACID SYNTHASE THIOESTERASE, MEDIUM CHAIN"/>
    <property type="match status" value="1"/>
</dbReference>
<evidence type="ECO:0000256" key="1">
    <source>
        <dbReference type="ARBA" id="ARBA00007169"/>
    </source>
</evidence>
<comment type="caution">
    <text evidence="3">The sequence shown here is derived from an EMBL/GenBank/DDBJ whole genome shotgun (WGS) entry which is preliminary data.</text>
</comment>
<dbReference type="EMBL" id="JBHMQT010000004">
    <property type="protein sequence ID" value="MFC0861428.1"/>
    <property type="molecule type" value="Genomic_DNA"/>
</dbReference>
<dbReference type="InterPro" id="IPR012223">
    <property type="entry name" value="TEII"/>
</dbReference>
<accession>A0ABV6TYY7</accession>
<dbReference type="PANTHER" id="PTHR11487">
    <property type="entry name" value="THIOESTERASE"/>
    <property type="match status" value="1"/>
</dbReference>
<sequence>MRTKWLIRQPSPQAAARLFCIPYSGCGASMYRKWPHFVGELEICPVQLPGRENRMRETAYETNEALAVDLADALLPYLDRPFGLFGHCGSALAAFATTVQLSALDLPTPTRIFLSSQVAPHEEPFGRLLAMRDDELRDELVRLMIEMGATPVPDLIDLAHEILLTDMGATRRYRLPAPIHLPVPITAIGWTRDVDVSALRIKGWAEYGDTTFELLDGVHYRFLEAPGELMELFRRNLVKPTN</sequence>
<dbReference type="Proteomes" id="UP001589870">
    <property type="component" value="Unassembled WGS sequence"/>
</dbReference>
<name>A0ABV6TYY7_9ACTN</name>
<gene>
    <name evidence="3" type="ORF">ACFHYQ_03865</name>
</gene>
<dbReference type="Gene3D" id="3.40.50.1820">
    <property type="entry name" value="alpha/beta hydrolase"/>
    <property type="match status" value="1"/>
</dbReference>
<dbReference type="InterPro" id="IPR029058">
    <property type="entry name" value="AB_hydrolase_fold"/>
</dbReference>
<evidence type="ECO:0000313" key="4">
    <source>
        <dbReference type="Proteomes" id="UP001589870"/>
    </source>
</evidence>
<keyword evidence="4" id="KW-1185">Reference proteome</keyword>